<dbReference type="GO" id="GO:1902201">
    <property type="term" value="P:negative regulation of bacterial-type flagellum-dependent cell motility"/>
    <property type="evidence" value="ECO:0007669"/>
    <property type="project" value="TreeGrafter"/>
</dbReference>
<dbReference type="RefSeq" id="WP_106142961.1">
    <property type="nucleotide sequence ID" value="NZ_CP065041.1"/>
</dbReference>
<dbReference type="SUPFAM" id="SSF55073">
    <property type="entry name" value="Nucleotide cyclase"/>
    <property type="match status" value="1"/>
</dbReference>
<evidence type="ECO:0000256" key="3">
    <source>
        <dbReference type="SAM" id="Phobius"/>
    </source>
</evidence>
<evidence type="ECO:0000313" key="6">
    <source>
        <dbReference type="Proteomes" id="UP000480943"/>
    </source>
</evidence>
<evidence type="ECO:0000259" key="4">
    <source>
        <dbReference type="PROSITE" id="PS50887"/>
    </source>
</evidence>
<dbReference type="Gene3D" id="6.10.340.10">
    <property type="match status" value="1"/>
</dbReference>
<dbReference type="GO" id="GO:0043709">
    <property type="term" value="P:cell adhesion involved in single-species biofilm formation"/>
    <property type="evidence" value="ECO:0007669"/>
    <property type="project" value="TreeGrafter"/>
</dbReference>
<comment type="caution">
    <text evidence="5">The sequence shown here is derived from an EMBL/GenBank/DDBJ whole genome shotgun (WGS) entry which is preliminary data.</text>
</comment>
<keyword evidence="3" id="KW-0472">Membrane</keyword>
<dbReference type="InterPro" id="IPR050469">
    <property type="entry name" value="Diguanylate_Cyclase"/>
</dbReference>
<dbReference type="Proteomes" id="UP000480943">
    <property type="component" value="Unassembled WGS sequence"/>
</dbReference>
<evidence type="ECO:0000256" key="2">
    <source>
        <dbReference type="ARBA" id="ARBA00034247"/>
    </source>
</evidence>
<dbReference type="Pfam" id="PF00990">
    <property type="entry name" value="GGDEF"/>
    <property type="match status" value="1"/>
</dbReference>
<reference evidence="5 6" key="1">
    <citation type="submission" date="2019-09" db="EMBL/GenBank/DDBJ databases">
        <title>Photobacterium damselae subsp. damselae CDC-2227-81, a human clinical isolate.</title>
        <authorList>
            <person name="Osorio C.R."/>
        </authorList>
    </citation>
    <scope>NUCLEOTIDE SEQUENCE [LARGE SCALE GENOMIC DNA]</scope>
    <source>
        <strain evidence="5 6">CDC-2227-81</strain>
    </source>
</reference>
<proteinExistence type="predicted"/>
<organism evidence="5 6">
    <name type="scientific">Photobacterium damselae subsp. damselae</name>
    <name type="common">Listonella damsela</name>
    <dbReference type="NCBI Taxonomy" id="85581"/>
    <lineage>
        <taxon>Bacteria</taxon>
        <taxon>Pseudomonadati</taxon>
        <taxon>Pseudomonadota</taxon>
        <taxon>Gammaproteobacteria</taxon>
        <taxon>Vibrionales</taxon>
        <taxon>Vibrionaceae</taxon>
        <taxon>Photobacterium</taxon>
    </lineage>
</organism>
<evidence type="ECO:0000313" key="5">
    <source>
        <dbReference type="EMBL" id="KAB1179435.1"/>
    </source>
</evidence>
<protein>
    <recommendedName>
        <fullName evidence="1">diguanylate cyclase</fullName>
        <ecNumber evidence="1">2.7.7.65</ecNumber>
    </recommendedName>
</protein>
<name>A0AAD3ZV55_PHODD</name>
<feature type="domain" description="GGDEF" evidence="4">
    <location>
        <begin position="568"/>
        <end position="697"/>
    </location>
</feature>
<dbReference type="AlphaFoldDB" id="A0AAD3ZV55"/>
<dbReference type="EMBL" id="VZUQ01000071">
    <property type="protein sequence ID" value="KAB1179435.1"/>
    <property type="molecule type" value="Genomic_DNA"/>
</dbReference>
<dbReference type="Gene3D" id="3.30.70.270">
    <property type="match status" value="1"/>
</dbReference>
<feature type="transmembrane region" description="Helical" evidence="3">
    <location>
        <begin position="280"/>
        <end position="303"/>
    </location>
</feature>
<dbReference type="InterPro" id="IPR043128">
    <property type="entry name" value="Rev_trsase/Diguanyl_cyclase"/>
</dbReference>
<dbReference type="SMART" id="SM00267">
    <property type="entry name" value="GGDEF"/>
    <property type="match status" value="1"/>
</dbReference>
<dbReference type="GO" id="GO:0052621">
    <property type="term" value="F:diguanylate cyclase activity"/>
    <property type="evidence" value="ECO:0007669"/>
    <property type="project" value="UniProtKB-EC"/>
</dbReference>
<gene>
    <name evidence="5" type="ORF">F6450_13795</name>
</gene>
<dbReference type="NCBIfam" id="TIGR00254">
    <property type="entry name" value="GGDEF"/>
    <property type="match status" value="1"/>
</dbReference>
<dbReference type="PANTHER" id="PTHR45138">
    <property type="entry name" value="REGULATORY COMPONENTS OF SENSORY TRANSDUCTION SYSTEM"/>
    <property type="match status" value="1"/>
</dbReference>
<keyword evidence="3" id="KW-1133">Transmembrane helix</keyword>
<comment type="catalytic activity">
    <reaction evidence="2">
        <text>2 GTP = 3',3'-c-di-GMP + 2 diphosphate</text>
        <dbReference type="Rhea" id="RHEA:24898"/>
        <dbReference type="ChEBI" id="CHEBI:33019"/>
        <dbReference type="ChEBI" id="CHEBI:37565"/>
        <dbReference type="ChEBI" id="CHEBI:58805"/>
        <dbReference type="EC" id="2.7.7.65"/>
    </reaction>
</comment>
<dbReference type="PANTHER" id="PTHR45138:SF9">
    <property type="entry name" value="DIGUANYLATE CYCLASE DGCM-RELATED"/>
    <property type="match status" value="1"/>
</dbReference>
<feature type="transmembrane region" description="Helical" evidence="3">
    <location>
        <begin position="7"/>
        <end position="29"/>
    </location>
</feature>
<sequence>MKLRLRYSLGLLMLVIAVVPAAMIGGLLLKQQIDVEKNYQTEQLKRLSNTIGQEINYRFYVLSTSLDVLSRDRLLVQGIDNFFLSSHVFATLESLVDNAPLVKSAYLLDKDWDEVENYNGISGIESLKNIQTHLLKQTRLSKNLKGDQWIFNYYDEKLMPNKLNPSERGIVVVVPVYQSTLTEGLKKDPLGYLVVVIPMESLGKMIKPYLSNGEWVELNRNTIDSILFTAGESEHNAPSMSLQRKIELNNEYVAEALNYELIVYMDREYKGDQFTQSLKIFTILSLIAIALGLFGAGMTYRWVSQPLAALMRIVREYSRGNYSVPKRNLRFMEFYSVDNLIQEMSSTIQAQVKNLAVTNQALTNAMKAQEVANVQLSNFNGKLEKKVQEKTEALSTSLKREERRREMMQSLIAFFSKVQTDDFRDVVIQQLKELYPDAEWALKFQYDHKDWSYEDLPLHKLEQLELLQTDQDYFNYRSNQLYHGFNLLDSDNKSLGLLIMQASDLQIDDFEVISIFANQLASTLEGKILNQELKRIAITDSLTELANRKAFDIDFEAYTKRLKRYPERHFGLCIIDVNGLKQANDLHGHKMGDALLISVGNILVSACRNTDKVYRLGGDEYAILLEEGSVAACERLTERLRCERNKHVITTENNQIIKVSFAVGDSCSVSTCVSTMFHVADEAMYQDKMACYAKNKD</sequence>
<dbReference type="CDD" id="cd01949">
    <property type="entry name" value="GGDEF"/>
    <property type="match status" value="1"/>
</dbReference>
<dbReference type="EC" id="2.7.7.65" evidence="1"/>
<dbReference type="GO" id="GO:0005886">
    <property type="term" value="C:plasma membrane"/>
    <property type="evidence" value="ECO:0007669"/>
    <property type="project" value="TreeGrafter"/>
</dbReference>
<dbReference type="PROSITE" id="PS50887">
    <property type="entry name" value="GGDEF"/>
    <property type="match status" value="1"/>
</dbReference>
<dbReference type="InterPro" id="IPR029787">
    <property type="entry name" value="Nucleotide_cyclase"/>
</dbReference>
<keyword evidence="3" id="KW-0812">Transmembrane</keyword>
<dbReference type="InterPro" id="IPR000160">
    <property type="entry name" value="GGDEF_dom"/>
</dbReference>
<evidence type="ECO:0000256" key="1">
    <source>
        <dbReference type="ARBA" id="ARBA00012528"/>
    </source>
</evidence>
<accession>A0AAD3ZV55</accession>